<keyword evidence="2" id="KW-0472">Membrane</keyword>
<feature type="chain" id="PRO_5047380248" evidence="3">
    <location>
        <begin position="24"/>
        <end position="101"/>
    </location>
</feature>
<organism evidence="4 5">
    <name type="scientific">Polymorphospora lycopeni</name>
    <dbReference type="NCBI Taxonomy" id="3140240"/>
    <lineage>
        <taxon>Bacteria</taxon>
        <taxon>Bacillati</taxon>
        <taxon>Actinomycetota</taxon>
        <taxon>Actinomycetes</taxon>
        <taxon>Micromonosporales</taxon>
        <taxon>Micromonosporaceae</taxon>
        <taxon>Polymorphospora</taxon>
    </lineage>
</organism>
<proteinExistence type="predicted"/>
<evidence type="ECO:0000256" key="1">
    <source>
        <dbReference type="SAM" id="MobiDB-lite"/>
    </source>
</evidence>
<dbReference type="RefSeq" id="WP_375736360.1">
    <property type="nucleotide sequence ID" value="NZ_JBCGDC010000127.1"/>
</dbReference>
<dbReference type="Proteomes" id="UP001582793">
    <property type="component" value="Unassembled WGS sequence"/>
</dbReference>
<evidence type="ECO:0000256" key="3">
    <source>
        <dbReference type="SAM" id="SignalP"/>
    </source>
</evidence>
<feature type="compositionally biased region" description="Low complexity" evidence="1">
    <location>
        <begin position="91"/>
        <end position="101"/>
    </location>
</feature>
<keyword evidence="3" id="KW-0732">Signal</keyword>
<dbReference type="Pfam" id="PF19950">
    <property type="entry name" value="DUF6412"/>
    <property type="match status" value="1"/>
</dbReference>
<reference evidence="4 5" key="1">
    <citation type="submission" date="2024-04" db="EMBL/GenBank/DDBJ databases">
        <title>Polymorphospora sp. isolated from Baiyangdian Lake in Xiong'an New Area.</title>
        <authorList>
            <person name="Zhang X."/>
            <person name="Liu J."/>
        </authorList>
    </citation>
    <scope>NUCLEOTIDE SEQUENCE [LARGE SCALE GENOMIC DNA]</scope>
    <source>
        <strain evidence="4 5">2-325</strain>
    </source>
</reference>
<comment type="caution">
    <text evidence="4">The sequence shown here is derived from an EMBL/GenBank/DDBJ whole genome shotgun (WGS) entry which is preliminary data.</text>
</comment>
<keyword evidence="2" id="KW-1133">Transmembrane helix</keyword>
<keyword evidence="2" id="KW-0812">Transmembrane</keyword>
<evidence type="ECO:0000313" key="4">
    <source>
        <dbReference type="EMBL" id="MFB6397173.1"/>
    </source>
</evidence>
<name>A0ABV5D2G4_9ACTN</name>
<feature type="transmembrane region" description="Helical" evidence="2">
    <location>
        <begin position="30"/>
        <end position="49"/>
    </location>
</feature>
<keyword evidence="5" id="KW-1185">Reference proteome</keyword>
<dbReference type="InterPro" id="IPR045635">
    <property type="entry name" value="DUF6412"/>
</dbReference>
<feature type="region of interest" description="Disordered" evidence="1">
    <location>
        <begin position="53"/>
        <end position="101"/>
    </location>
</feature>
<feature type="signal peptide" evidence="3">
    <location>
        <begin position="1"/>
        <end position="23"/>
    </location>
</feature>
<accession>A0ABV5D2G4</accession>
<sequence>MLMSLMGLWAFALAQFAAHSAHPAELLAGATVAVAALLAVAVAVHLVVAGPRGADESTRTGATLRERARRRSLPRLLDPDAAGRPRPRAPAPGRVHPVPAV</sequence>
<dbReference type="EMBL" id="JBCGDC010000127">
    <property type="protein sequence ID" value="MFB6397173.1"/>
    <property type="molecule type" value="Genomic_DNA"/>
</dbReference>
<gene>
    <name evidence="4" type="ORF">AAFH96_29325</name>
</gene>
<protein>
    <submittedName>
        <fullName evidence="4">DUF6412 domain-containing protein</fullName>
    </submittedName>
</protein>
<evidence type="ECO:0000256" key="2">
    <source>
        <dbReference type="SAM" id="Phobius"/>
    </source>
</evidence>
<evidence type="ECO:0000313" key="5">
    <source>
        <dbReference type="Proteomes" id="UP001582793"/>
    </source>
</evidence>